<evidence type="ECO:0000256" key="2">
    <source>
        <dbReference type="ARBA" id="ARBA00009399"/>
    </source>
</evidence>
<keyword evidence="5 6" id="KW-0472">Membrane</keyword>
<evidence type="ECO:0000256" key="3">
    <source>
        <dbReference type="ARBA" id="ARBA00022692"/>
    </source>
</evidence>
<dbReference type="RefSeq" id="WP_141429095.1">
    <property type="nucleotide sequence ID" value="NZ_AP019736.1"/>
</dbReference>
<keyword evidence="4 6" id="KW-1133">Transmembrane helix</keyword>
<reference evidence="9" key="1">
    <citation type="submission" date="2019-06" db="EMBL/GenBank/DDBJ databases">
        <title>Alistipes onderdonkii subsp. vulgaris subsp. nov., Alistipes dispar sp. nov. and Alistipes communis sp. nov., isolated from human faeces, and creation of Alistipes onderdonkii subsp. onderdonkii subsp. nov.</title>
        <authorList>
            <person name="Sakamoto M."/>
            <person name="Ikeyama N."/>
            <person name="Ogata Y."/>
            <person name="Suda W."/>
            <person name="Iino T."/>
            <person name="Hattori M."/>
            <person name="Ohkuma M."/>
        </authorList>
    </citation>
    <scope>NUCLEOTIDE SEQUENCE [LARGE SCALE GENOMIC DNA]</scope>
    <source>
        <strain evidence="9">5CPEGH6</strain>
    </source>
</reference>
<gene>
    <name evidence="8" type="ORF">A5CPEGH6_17240</name>
</gene>
<keyword evidence="3 6" id="KW-0812">Transmembrane</keyword>
<evidence type="ECO:0000313" key="9">
    <source>
        <dbReference type="Proteomes" id="UP000319374"/>
    </source>
</evidence>
<dbReference type="KEGG" id="ada:A5CPEGH6_17240"/>
<feature type="transmembrane region" description="Helical" evidence="6">
    <location>
        <begin position="72"/>
        <end position="91"/>
    </location>
</feature>
<evidence type="ECO:0000256" key="1">
    <source>
        <dbReference type="ARBA" id="ARBA00004141"/>
    </source>
</evidence>
<accession>A0A4Y1X3P9</accession>
<dbReference type="GO" id="GO:0000271">
    <property type="term" value="P:polysaccharide biosynthetic process"/>
    <property type="evidence" value="ECO:0007669"/>
    <property type="project" value="InterPro"/>
</dbReference>
<dbReference type="PANTHER" id="PTHR38459">
    <property type="entry name" value="PROPHAGE BACTOPRENOL-LINKED GLUCOSE TRANSLOCASE HOMOLOG"/>
    <property type="match status" value="1"/>
</dbReference>
<dbReference type="EMBL" id="AP019736">
    <property type="protein sequence ID" value="BBL07086.1"/>
    <property type="molecule type" value="Genomic_DNA"/>
</dbReference>
<evidence type="ECO:0000313" key="8">
    <source>
        <dbReference type="EMBL" id="BBL07086.1"/>
    </source>
</evidence>
<dbReference type="GO" id="GO:0005886">
    <property type="term" value="C:plasma membrane"/>
    <property type="evidence" value="ECO:0007669"/>
    <property type="project" value="TreeGrafter"/>
</dbReference>
<sequence length="123" mass="14258">MIEQFLKFCVVGGSGLFVDFGITYLCKEWLRLNKYAANSLGFLCASTTNYVLNRLWTFHNENPDIAGQYLRFLGIAAVGLAINNATIYLLHNRFRLNFYLAKLFATGVVTFWNFFMNYFFTFL</sequence>
<dbReference type="PANTHER" id="PTHR38459:SF1">
    <property type="entry name" value="PROPHAGE BACTOPRENOL-LINKED GLUCOSE TRANSLOCASE HOMOLOG"/>
    <property type="match status" value="1"/>
</dbReference>
<comment type="subcellular location">
    <subcellularLocation>
        <location evidence="1">Membrane</location>
        <topology evidence="1">Multi-pass membrane protein</topology>
    </subcellularLocation>
</comment>
<organism evidence="8 9">
    <name type="scientific">Alistipes dispar</name>
    <dbReference type="NCBI Taxonomy" id="2585119"/>
    <lineage>
        <taxon>Bacteria</taxon>
        <taxon>Pseudomonadati</taxon>
        <taxon>Bacteroidota</taxon>
        <taxon>Bacteroidia</taxon>
        <taxon>Bacteroidales</taxon>
        <taxon>Rikenellaceae</taxon>
        <taxon>Alistipes</taxon>
    </lineage>
</organism>
<dbReference type="InterPro" id="IPR007267">
    <property type="entry name" value="GtrA_DPMS_TM"/>
</dbReference>
<protein>
    <submittedName>
        <fullName evidence="8">GtrA-like protein</fullName>
    </submittedName>
</protein>
<dbReference type="GeneID" id="98673712"/>
<evidence type="ECO:0000256" key="4">
    <source>
        <dbReference type="ARBA" id="ARBA00022989"/>
    </source>
</evidence>
<proteinExistence type="inferred from homology"/>
<feature type="transmembrane region" description="Helical" evidence="6">
    <location>
        <begin position="35"/>
        <end position="52"/>
    </location>
</feature>
<dbReference type="AlphaFoldDB" id="A0A4Y1X3P9"/>
<comment type="similarity">
    <text evidence="2">Belongs to the GtrA family.</text>
</comment>
<dbReference type="InterPro" id="IPR051401">
    <property type="entry name" value="GtrA_CellWall_Glycosyl"/>
</dbReference>
<feature type="domain" description="GtrA/DPMS transmembrane" evidence="7">
    <location>
        <begin position="7"/>
        <end position="122"/>
    </location>
</feature>
<evidence type="ECO:0000256" key="6">
    <source>
        <dbReference type="SAM" id="Phobius"/>
    </source>
</evidence>
<dbReference type="Pfam" id="PF04138">
    <property type="entry name" value="GtrA_DPMS_TM"/>
    <property type="match status" value="1"/>
</dbReference>
<evidence type="ECO:0000259" key="7">
    <source>
        <dbReference type="Pfam" id="PF04138"/>
    </source>
</evidence>
<feature type="transmembrane region" description="Helical" evidence="6">
    <location>
        <begin position="98"/>
        <end position="120"/>
    </location>
</feature>
<dbReference type="Proteomes" id="UP000319374">
    <property type="component" value="Chromosome"/>
</dbReference>
<dbReference type="OrthoDB" id="9812049at2"/>
<evidence type="ECO:0000256" key="5">
    <source>
        <dbReference type="ARBA" id="ARBA00023136"/>
    </source>
</evidence>
<keyword evidence="9" id="KW-1185">Reference proteome</keyword>
<name>A0A4Y1X3P9_9BACT</name>